<organism evidence="1 2">
    <name type="scientific">Nelumbo nucifera</name>
    <name type="common">Sacred lotus</name>
    <dbReference type="NCBI Taxonomy" id="4432"/>
    <lineage>
        <taxon>Eukaryota</taxon>
        <taxon>Viridiplantae</taxon>
        <taxon>Streptophyta</taxon>
        <taxon>Embryophyta</taxon>
        <taxon>Tracheophyta</taxon>
        <taxon>Spermatophyta</taxon>
        <taxon>Magnoliopsida</taxon>
        <taxon>Proteales</taxon>
        <taxon>Nelumbonaceae</taxon>
        <taxon>Nelumbo</taxon>
    </lineage>
</organism>
<dbReference type="PANTHER" id="PTHR47818:SF2">
    <property type="entry name" value="F-BOX DOMAIN-CONTAINING PROTEIN"/>
    <property type="match status" value="1"/>
</dbReference>
<dbReference type="eggNOG" id="ENOG502RRAA">
    <property type="taxonomic scope" value="Eukaryota"/>
</dbReference>
<evidence type="ECO:0000313" key="1">
    <source>
        <dbReference type="Proteomes" id="UP000189703"/>
    </source>
</evidence>
<dbReference type="AlphaFoldDB" id="A0A1U8Q0P1"/>
<accession>A0A1U8Q0P1</accession>
<keyword evidence="1" id="KW-1185">Reference proteome</keyword>
<reference evidence="2" key="1">
    <citation type="submission" date="2025-08" db="UniProtKB">
        <authorList>
            <consortium name="RefSeq"/>
        </authorList>
    </citation>
    <scope>IDENTIFICATION</scope>
</reference>
<name>A0A1U8Q0P1_NELNU</name>
<dbReference type="InParanoid" id="A0A1U8Q0P1"/>
<gene>
    <name evidence="2" type="primary">LOC104587649</name>
</gene>
<evidence type="ECO:0000313" key="2">
    <source>
        <dbReference type="RefSeq" id="XP_019051595.1"/>
    </source>
</evidence>
<dbReference type="PANTHER" id="PTHR47818">
    <property type="entry name" value="RNI-LIKE SUPERFAMILY PROTEIN"/>
    <property type="match status" value="1"/>
</dbReference>
<dbReference type="RefSeq" id="XP_019051595.1">
    <property type="nucleotide sequence ID" value="XM_019196050.1"/>
</dbReference>
<dbReference type="Proteomes" id="UP000189703">
    <property type="component" value="Unplaced"/>
</dbReference>
<dbReference type="OrthoDB" id="120976at2759"/>
<dbReference type="GeneID" id="104587649"/>
<sequence>MEKVPALLSLCMETVIKEIIYGDHFLHNIFELPLDLIDCLLMRLPPLALQKLQEDMPSGQCRGDESINAFSRDGRKRKRYGDFNTVWRTLFYSRWPEGVAQIQSMEQLTMRPIKGSETDYNDDWQQLYWEAHLQNCLDEAAEIALLPSFDGCIGEITIPDILMKSIGYEVEMGYKSSEVSKLSYHCRNFGRYARKLRLQNVLCVAETCELLRDSRLQSVVLRRIKSKEHVNGACRLLNLNSHTLLSLEFVHCRLSSHAINAIFNSLYTEGIQTHGIQYLSIKASSILENNAVTIPSGVLSFLLSGRYTFYAFNAIIAS</sequence>
<dbReference type="KEGG" id="nnu:104587649"/>
<dbReference type="OMA" id="YEVEMGY"/>
<proteinExistence type="predicted"/>
<protein>
    <submittedName>
        <fullName evidence="2">Uncharacterized protein LOC104587649</fullName>
    </submittedName>
</protein>